<dbReference type="Proteomes" id="UP000219522">
    <property type="component" value="Unassembled WGS sequence"/>
</dbReference>
<proteinExistence type="predicted"/>
<protein>
    <submittedName>
        <fullName evidence="1">Uncharacterized protein</fullName>
    </submittedName>
</protein>
<accession>A0A7Z7I1I9</accession>
<dbReference type="AlphaFoldDB" id="A0A7Z7I1I9"/>
<dbReference type="EMBL" id="OCSU01000001">
    <property type="protein sequence ID" value="SOE50276.1"/>
    <property type="molecule type" value="Genomic_DNA"/>
</dbReference>
<sequence>MTERQRFSNEARPKMLTIGRGYSTNDFTALSAHVQRIPPAVWSAPTTVGRDSQLLQTDGRAVSP</sequence>
<organism evidence="1 2">
    <name type="scientific">Caballeronia arationis</name>
    <dbReference type="NCBI Taxonomy" id="1777142"/>
    <lineage>
        <taxon>Bacteria</taxon>
        <taxon>Pseudomonadati</taxon>
        <taxon>Pseudomonadota</taxon>
        <taxon>Betaproteobacteria</taxon>
        <taxon>Burkholderiales</taxon>
        <taxon>Burkholderiaceae</taxon>
        <taxon>Caballeronia</taxon>
    </lineage>
</organism>
<reference evidence="1 2" key="1">
    <citation type="submission" date="2017-09" db="EMBL/GenBank/DDBJ databases">
        <authorList>
            <person name="Varghese N."/>
            <person name="Submissions S."/>
        </authorList>
    </citation>
    <scope>NUCLEOTIDE SEQUENCE [LARGE SCALE GENOMIC DNA]</scope>
    <source>
        <strain evidence="1 2">OK806</strain>
    </source>
</reference>
<evidence type="ECO:0000313" key="2">
    <source>
        <dbReference type="Proteomes" id="UP000219522"/>
    </source>
</evidence>
<gene>
    <name evidence="1" type="ORF">SAMN05446927_0412</name>
</gene>
<name>A0A7Z7I1I9_9BURK</name>
<keyword evidence="2" id="KW-1185">Reference proteome</keyword>
<comment type="caution">
    <text evidence="1">The sequence shown here is derived from an EMBL/GenBank/DDBJ whole genome shotgun (WGS) entry which is preliminary data.</text>
</comment>
<evidence type="ECO:0000313" key="1">
    <source>
        <dbReference type="EMBL" id="SOE50276.1"/>
    </source>
</evidence>